<reference evidence="1 2" key="1">
    <citation type="submission" date="2019-02" db="EMBL/GenBank/DDBJ databases">
        <title>Planctomycetal bacteria perform biofilm scaping via a novel small molecule.</title>
        <authorList>
            <person name="Jeske O."/>
            <person name="Boedeker C."/>
            <person name="Wiegand S."/>
            <person name="Breitling P."/>
            <person name="Kallscheuer N."/>
            <person name="Jogler M."/>
            <person name="Rohde M."/>
            <person name="Petersen J."/>
            <person name="Medema M.H."/>
            <person name="Surup F."/>
            <person name="Jogler C."/>
        </authorList>
    </citation>
    <scope>NUCLEOTIDE SEQUENCE [LARGE SCALE GENOMIC DNA]</scope>
    <source>
        <strain evidence="1 2">Mal15</strain>
    </source>
</reference>
<keyword evidence="2" id="KW-1185">Reference proteome</keyword>
<dbReference type="EMBL" id="CP036264">
    <property type="protein sequence ID" value="QEF98226.1"/>
    <property type="molecule type" value="Genomic_DNA"/>
</dbReference>
<dbReference type="Gene3D" id="2.160.20.80">
    <property type="entry name" value="E3 ubiquitin-protein ligase SopA"/>
    <property type="match status" value="2"/>
</dbReference>
<dbReference type="KEGG" id="smam:Mal15_22750"/>
<sequence>MIRPIRSPVAPRVVSPISGDVTPLVDQIEGLLARPKHVRVRVEGEGHVEALNHLAASMSEMIASGRLRLDDEIQPFDLGDETVTVVTSKLIPCDLVLSLCGWSRDDMIEYLLARHRNQCRSVMGRLEGENLRYASGSPAVWQWILDEMVADPNAREIESIVVDQVHRRIGNERHARALADMMLMHSAEALEMFPLASVLPASVSRVLSRPDVAFAFTNERLLERLRLPQIEELRTLLSHRWPFRRLKAVAMLIDGSDQIPMHLQKVFADGRSASAPTCATLLCLCDPAWKPSGTQMCLRGGRFDSAIWPEIDLSSADLNQATFCDANLARAKFNAALLKSVDFSGSDLRFADFSGLPSAPDVDEQHYGKGQSSEIRQANTAHQVRLGVLDIVSAVFSGADLSHANLSGRCFQRCDMANANLTGVRACGVIIDETLLDGANLSRGDFSESRFVKVDFRNTLIDDSSFCCASFSSLKLDEVSATNVSFQQCDLSYASMTESTLTGCNFHEAILVNARLAEINWEDCDLRDADLRGCSFHLGSTRCGMVGSPYPSHGTRTGFYTDDFDEQYFKSPETIRKANLCGSDLRGADISGIDFYLVDLRGAKFDAGQRKQFVATGAILND</sequence>
<dbReference type="RefSeq" id="WP_167546728.1">
    <property type="nucleotide sequence ID" value="NZ_CP036264.1"/>
</dbReference>
<gene>
    <name evidence="1" type="primary">pipB2</name>
    <name evidence="1" type="ORF">Mal15_22750</name>
</gene>
<dbReference type="AlphaFoldDB" id="A0A5B9MDA8"/>
<dbReference type="InterPro" id="IPR051082">
    <property type="entry name" value="Pentapeptide-BTB/POZ_domain"/>
</dbReference>
<dbReference type="InterPro" id="IPR001646">
    <property type="entry name" value="5peptide_repeat"/>
</dbReference>
<evidence type="ECO:0000313" key="1">
    <source>
        <dbReference type="EMBL" id="QEF98226.1"/>
    </source>
</evidence>
<dbReference type="PANTHER" id="PTHR14136">
    <property type="entry name" value="BTB_POZ DOMAIN-CONTAINING PROTEIN KCTD9"/>
    <property type="match status" value="1"/>
</dbReference>
<dbReference type="Proteomes" id="UP000321353">
    <property type="component" value="Chromosome"/>
</dbReference>
<evidence type="ECO:0000313" key="2">
    <source>
        <dbReference type="Proteomes" id="UP000321353"/>
    </source>
</evidence>
<dbReference type="Pfam" id="PF00805">
    <property type="entry name" value="Pentapeptide"/>
    <property type="match status" value="5"/>
</dbReference>
<proteinExistence type="predicted"/>
<protein>
    <submittedName>
        <fullName evidence="1">Secreted effector protein pipB2</fullName>
    </submittedName>
</protein>
<dbReference type="PANTHER" id="PTHR14136:SF17">
    <property type="entry name" value="BTB_POZ DOMAIN-CONTAINING PROTEIN KCTD9"/>
    <property type="match status" value="1"/>
</dbReference>
<dbReference type="SUPFAM" id="SSF141571">
    <property type="entry name" value="Pentapeptide repeat-like"/>
    <property type="match status" value="3"/>
</dbReference>
<name>A0A5B9MDA8_9BACT</name>
<organism evidence="1 2">
    <name type="scientific">Stieleria maiorica</name>
    <dbReference type="NCBI Taxonomy" id="2795974"/>
    <lineage>
        <taxon>Bacteria</taxon>
        <taxon>Pseudomonadati</taxon>
        <taxon>Planctomycetota</taxon>
        <taxon>Planctomycetia</taxon>
        <taxon>Pirellulales</taxon>
        <taxon>Pirellulaceae</taxon>
        <taxon>Stieleria</taxon>
    </lineage>
</organism>
<accession>A0A5B9MDA8</accession>